<dbReference type="GO" id="GO:0016616">
    <property type="term" value="F:oxidoreductase activity, acting on the CH-OH group of donors, NAD or NADP as acceptor"/>
    <property type="evidence" value="ECO:0007669"/>
    <property type="project" value="TreeGrafter"/>
</dbReference>
<organism evidence="2">
    <name type="scientific">freshwater metagenome</name>
    <dbReference type="NCBI Taxonomy" id="449393"/>
    <lineage>
        <taxon>unclassified sequences</taxon>
        <taxon>metagenomes</taxon>
        <taxon>ecological metagenomes</taxon>
    </lineage>
</organism>
<dbReference type="Gene3D" id="3.40.50.720">
    <property type="entry name" value="NAD(P)-binding Rossmann-like Domain"/>
    <property type="match status" value="1"/>
</dbReference>
<dbReference type="InterPro" id="IPR020904">
    <property type="entry name" value="Sc_DH/Rdtase_CS"/>
</dbReference>
<reference evidence="2" key="1">
    <citation type="submission" date="2020-05" db="EMBL/GenBank/DDBJ databases">
        <authorList>
            <person name="Chiriac C."/>
            <person name="Salcher M."/>
            <person name="Ghai R."/>
            <person name="Kavagutti S V."/>
        </authorList>
    </citation>
    <scope>NUCLEOTIDE SEQUENCE</scope>
</reference>
<evidence type="ECO:0000313" key="2">
    <source>
        <dbReference type="EMBL" id="CAB4881459.1"/>
    </source>
</evidence>
<comment type="similarity">
    <text evidence="1">Belongs to the short-chain dehydrogenases/reductases (SDR) family.</text>
</comment>
<gene>
    <name evidence="2" type="ORF">UFOPK3423_01387</name>
</gene>
<name>A0A6J7EMV1_9ZZZZ</name>
<dbReference type="InterPro" id="IPR002347">
    <property type="entry name" value="SDR_fam"/>
</dbReference>
<evidence type="ECO:0000256" key="1">
    <source>
        <dbReference type="ARBA" id="ARBA00006484"/>
    </source>
</evidence>
<dbReference type="SUPFAM" id="SSF51735">
    <property type="entry name" value="NAD(P)-binding Rossmann-fold domains"/>
    <property type="match status" value="1"/>
</dbReference>
<dbReference type="EMBL" id="CAFBLQ010000183">
    <property type="protein sequence ID" value="CAB4881459.1"/>
    <property type="molecule type" value="Genomic_DNA"/>
</dbReference>
<dbReference type="NCBIfam" id="NF005559">
    <property type="entry name" value="PRK07231.1"/>
    <property type="match status" value="1"/>
</dbReference>
<dbReference type="InterPro" id="IPR036291">
    <property type="entry name" value="NAD(P)-bd_dom_sf"/>
</dbReference>
<accession>A0A6J7EMV1</accession>
<dbReference type="PRINTS" id="PR00080">
    <property type="entry name" value="SDRFAMILY"/>
</dbReference>
<proteinExistence type="inferred from homology"/>
<sequence>MSPGSLSGRAGVITGAASGIGRGLASAFAQAGADVAIFDLDGDGAEQVAAEIGGSAIALAGDVTDQPRVAEAFALVAERFGRFDFLVNNAGVRHIAPVAELSLEVWRRTIDVNLTGTFICSQAAIPLMLAGGGGRILNLASIAGSLALTQRAAYNASKGGVIALTQSIAAELAGSGIGCNAIAPGVIETPLSAPYFEDERMCAILTQNTPQQRWGQVEDLVGPAIFLCSDASAFVQGETLFVDGGWNAAKGY</sequence>
<protein>
    <submittedName>
        <fullName evidence="2">Unannotated protein</fullName>
    </submittedName>
</protein>
<dbReference type="AlphaFoldDB" id="A0A6J7EMV1"/>
<dbReference type="PROSITE" id="PS00061">
    <property type="entry name" value="ADH_SHORT"/>
    <property type="match status" value="1"/>
</dbReference>
<dbReference type="PRINTS" id="PR00081">
    <property type="entry name" value="GDHRDH"/>
</dbReference>
<dbReference type="PANTHER" id="PTHR42760">
    <property type="entry name" value="SHORT-CHAIN DEHYDROGENASES/REDUCTASES FAMILY MEMBER"/>
    <property type="match status" value="1"/>
</dbReference>
<dbReference type="Pfam" id="PF13561">
    <property type="entry name" value="adh_short_C2"/>
    <property type="match status" value="1"/>
</dbReference>
<dbReference type="FunFam" id="3.40.50.720:FF:000084">
    <property type="entry name" value="Short-chain dehydrogenase reductase"/>
    <property type="match status" value="1"/>
</dbReference>